<dbReference type="EMBL" id="KZ772687">
    <property type="protein sequence ID" value="PTQ45218.1"/>
    <property type="molecule type" value="Genomic_DNA"/>
</dbReference>
<dbReference type="OrthoDB" id="10316611at2759"/>
<protein>
    <submittedName>
        <fullName evidence="2">Uncharacterized protein</fullName>
    </submittedName>
</protein>
<sequence>MSSCDCEKKATNGGNCDSSCKENETASFVEMSPSPSMVFGPVVLASKGAGVESTDASLTQSEF</sequence>
<organism evidence="2 3">
    <name type="scientific">Marchantia polymorpha</name>
    <name type="common">Common liverwort</name>
    <name type="synonym">Marchantia aquatica</name>
    <dbReference type="NCBI Taxonomy" id="3197"/>
    <lineage>
        <taxon>Eukaryota</taxon>
        <taxon>Viridiplantae</taxon>
        <taxon>Streptophyta</taxon>
        <taxon>Embryophyta</taxon>
        <taxon>Marchantiophyta</taxon>
        <taxon>Marchantiopsida</taxon>
        <taxon>Marchantiidae</taxon>
        <taxon>Marchantiales</taxon>
        <taxon>Marchantiaceae</taxon>
        <taxon>Marchantia</taxon>
    </lineage>
</organism>
<gene>
    <name evidence="2" type="ORF">MARPO_0015s0034</name>
</gene>
<accession>A0A2R6XGK8</accession>
<evidence type="ECO:0000313" key="2">
    <source>
        <dbReference type="EMBL" id="PTQ45218.1"/>
    </source>
</evidence>
<evidence type="ECO:0000313" key="3">
    <source>
        <dbReference type="Proteomes" id="UP000244005"/>
    </source>
</evidence>
<dbReference type="AlphaFoldDB" id="A0A2R6XGK8"/>
<dbReference type="Gramene" id="Mp2g07480.1">
    <property type="protein sequence ID" value="Mp2g07480.1.cds"/>
    <property type="gene ID" value="Mp2g07480"/>
</dbReference>
<feature type="compositionally biased region" description="Basic and acidic residues" evidence="1">
    <location>
        <begin position="1"/>
        <end position="10"/>
    </location>
</feature>
<reference evidence="3" key="1">
    <citation type="journal article" date="2017" name="Cell">
        <title>Insights into land plant evolution garnered from the Marchantia polymorpha genome.</title>
        <authorList>
            <person name="Bowman J.L."/>
            <person name="Kohchi T."/>
            <person name="Yamato K.T."/>
            <person name="Jenkins J."/>
            <person name="Shu S."/>
            <person name="Ishizaki K."/>
            <person name="Yamaoka S."/>
            <person name="Nishihama R."/>
            <person name="Nakamura Y."/>
            <person name="Berger F."/>
            <person name="Adam C."/>
            <person name="Aki S.S."/>
            <person name="Althoff F."/>
            <person name="Araki T."/>
            <person name="Arteaga-Vazquez M.A."/>
            <person name="Balasubrmanian S."/>
            <person name="Barry K."/>
            <person name="Bauer D."/>
            <person name="Boehm C.R."/>
            <person name="Briginshaw L."/>
            <person name="Caballero-Perez J."/>
            <person name="Catarino B."/>
            <person name="Chen F."/>
            <person name="Chiyoda S."/>
            <person name="Chovatia M."/>
            <person name="Davies K.M."/>
            <person name="Delmans M."/>
            <person name="Demura T."/>
            <person name="Dierschke T."/>
            <person name="Dolan L."/>
            <person name="Dorantes-Acosta A.E."/>
            <person name="Eklund D.M."/>
            <person name="Florent S.N."/>
            <person name="Flores-Sandoval E."/>
            <person name="Fujiyama A."/>
            <person name="Fukuzawa H."/>
            <person name="Galik B."/>
            <person name="Grimanelli D."/>
            <person name="Grimwood J."/>
            <person name="Grossniklaus U."/>
            <person name="Hamada T."/>
            <person name="Haseloff J."/>
            <person name="Hetherington A.J."/>
            <person name="Higo A."/>
            <person name="Hirakawa Y."/>
            <person name="Hundley H.N."/>
            <person name="Ikeda Y."/>
            <person name="Inoue K."/>
            <person name="Inoue S.I."/>
            <person name="Ishida S."/>
            <person name="Jia Q."/>
            <person name="Kakita M."/>
            <person name="Kanazawa T."/>
            <person name="Kawai Y."/>
            <person name="Kawashima T."/>
            <person name="Kennedy M."/>
            <person name="Kinose K."/>
            <person name="Kinoshita T."/>
            <person name="Kohara Y."/>
            <person name="Koide E."/>
            <person name="Komatsu K."/>
            <person name="Kopischke S."/>
            <person name="Kubo M."/>
            <person name="Kyozuka J."/>
            <person name="Lagercrantz U."/>
            <person name="Lin S.S."/>
            <person name="Lindquist E."/>
            <person name="Lipzen A.M."/>
            <person name="Lu C.W."/>
            <person name="De Luna E."/>
            <person name="Martienssen R.A."/>
            <person name="Minamino N."/>
            <person name="Mizutani M."/>
            <person name="Mizutani M."/>
            <person name="Mochizuki N."/>
            <person name="Monte I."/>
            <person name="Mosher R."/>
            <person name="Nagasaki H."/>
            <person name="Nakagami H."/>
            <person name="Naramoto S."/>
            <person name="Nishitani K."/>
            <person name="Ohtani M."/>
            <person name="Okamoto T."/>
            <person name="Okumura M."/>
            <person name="Phillips J."/>
            <person name="Pollak B."/>
            <person name="Reinders A."/>
            <person name="Rovekamp M."/>
            <person name="Sano R."/>
            <person name="Sawa S."/>
            <person name="Schmid M.W."/>
            <person name="Shirakawa M."/>
            <person name="Solano R."/>
            <person name="Spunde A."/>
            <person name="Suetsugu N."/>
            <person name="Sugano S."/>
            <person name="Sugiyama A."/>
            <person name="Sun R."/>
            <person name="Suzuki Y."/>
            <person name="Takenaka M."/>
            <person name="Takezawa D."/>
            <person name="Tomogane H."/>
            <person name="Tsuzuki M."/>
            <person name="Ueda T."/>
            <person name="Umeda M."/>
            <person name="Ward J.M."/>
            <person name="Watanabe Y."/>
            <person name="Yazaki K."/>
            <person name="Yokoyama R."/>
            <person name="Yoshitake Y."/>
            <person name="Yotsui I."/>
            <person name="Zachgo S."/>
            <person name="Schmutz J."/>
        </authorList>
    </citation>
    <scope>NUCLEOTIDE SEQUENCE [LARGE SCALE GENOMIC DNA]</scope>
    <source>
        <strain evidence="3">Tak-1</strain>
    </source>
</reference>
<name>A0A2R6XGK8_MARPO</name>
<evidence type="ECO:0000256" key="1">
    <source>
        <dbReference type="SAM" id="MobiDB-lite"/>
    </source>
</evidence>
<dbReference type="Proteomes" id="UP000244005">
    <property type="component" value="Unassembled WGS sequence"/>
</dbReference>
<keyword evidence="3" id="KW-1185">Reference proteome</keyword>
<proteinExistence type="predicted"/>
<feature type="region of interest" description="Disordered" evidence="1">
    <location>
        <begin position="1"/>
        <end position="20"/>
    </location>
</feature>